<reference evidence="1" key="1">
    <citation type="submission" date="2022-10" db="EMBL/GenBank/DDBJ databases">
        <title>The complete genomes of actinobacterial strains from the NBC collection.</title>
        <authorList>
            <person name="Joergensen T.S."/>
            <person name="Alvarez Arevalo M."/>
            <person name="Sterndorff E.B."/>
            <person name="Faurdal D."/>
            <person name="Vuksanovic O."/>
            <person name="Mourched A.-S."/>
            <person name="Charusanti P."/>
            <person name="Shaw S."/>
            <person name="Blin K."/>
            <person name="Weber T."/>
        </authorList>
    </citation>
    <scope>NUCLEOTIDE SEQUENCE</scope>
    <source>
        <strain evidence="1">NBC_01393</strain>
    </source>
</reference>
<name>A0AAU3I7S1_9ACTN</name>
<gene>
    <name evidence="1" type="ORF">OG699_41780</name>
</gene>
<protein>
    <submittedName>
        <fullName evidence="1">Uncharacterized protein</fullName>
    </submittedName>
</protein>
<proteinExistence type="predicted"/>
<organism evidence="1">
    <name type="scientific">Streptomyces sp. NBC_01393</name>
    <dbReference type="NCBI Taxonomy" id="2903851"/>
    <lineage>
        <taxon>Bacteria</taxon>
        <taxon>Bacillati</taxon>
        <taxon>Actinomycetota</taxon>
        <taxon>Actinomycetes</taxon>
        <taxon>Kitasatosporales</taxon>
        <taxon>Streptomycetaceae</taxon>
        <taxon>Streptomyces</taxon>
    </lineage>
</organism>
<dbReference type="AlphaFoldDB" id="A0AAU3I7S1"/>
<dbReference type="EMBL" id="CP109546">
    <property type="protein sequence ID" value="WTZ13927.1"/>
    <property type="molecule type" value="Genomic_DNA"/>
</dbReference>
<accession>A0AAU3I7S1</accession>
<evidence type="ECO:0000313" key="1">
    <source>
        <dbReference type="EMBL" id="WTZ13927.1"/>
    </source>
</evidence>
<sequence>MVYAPDPPSQPPALIEALAVYGWAVAHGGLPLAYAADILAEHTCYGPEHTGVPDATAAERRAWAAEDLTGWEDIAVRMAWPGDDAVDKERWDLPPDWQMREYLLRRLRLSDSHESTDQLLLRHCAEQIAECDRRLDEQPDTTTAEEE</sequence>